<organism evidence="1 2">
    <name type="scientific">Smallanthus sonchifolius</name>
    <dbReference type="NCBI Taxonomy" id="185202"/>
    <lineage>
        <taxon>Eukaryota</taxon>
        <taxon>Viridiplantae</taxon>
        <taxon>Streptophyta</taxon>
        <taxon>Embryophyta</taxon>
        <taxon>Tracheophyta</taxon>
        <taxon>Spermatophyta</taxon>
        <taxon>Magnoliopsida</taxon>
        <taxon>eudicotyledons</taxon>
        <taxon>Gunneridae</taxon>
        <taxon>Pentapetalae</taxon>
        <taxon>asterids</taxon>
        <taxon>campanulids</taxon>
        <taxon>Asterales</taxon>
        <taxon>Asteraceae</taxon>
        <taxon>Asteroideae</taxon>
        <taxon>Heliantheae alliance</taxon>
        <taxon>Millerieae</taxon>
        <taxon>Smallanthus</taxon>
    </lineage>
</organism>
<accession>A0ACB9FY84</accession>
<protein>
    <submittedName>
        <fullName evidence="1">Uncharacterized protein</fullName>
    </submittedName>
</protein>
<evidence type="ECO:0000313" key="2">
    <source>
        <dbReference type="Proteomes" id="UP001056120"/>
    </source>
</evidence>
<evidence type="ECO:0000313" key="1">
    <source>
        <dbReference type="EMBL" id="KAI3776192.1"/>
    </source>
</evidence>
<comment type="caution">
    <text evidence="1">The sequence shown here is derived from an EMBL/GenBank/DDBJ whole genome shotgun (WGS) entry which is preliminary data.</text>
</comment>
<proteinExistence type="predicted"/>
<name>A0ACB9FY84_9ASTR</name>
<gene>
    <name evidence="1" type="ORF">L1987_45964</name>
</gene>
<reference evidence="2" key="1">
    <citation type="journal article" date="2022" name="Mol. Ecol. Resour.">
        <title>The genomes of chicory, endive, great burdock and yacon provide insights into Asteraceae palaeo-polyploidization history and plant inulin production.</title>
        <authorList>
            <person name="Fan W."/>
            <person name="Wang S."/>
            <person name="Wang H."/>
            <person name="Wang A."/>
            <person name="Jiang F."/>
            <person name="Liu H."/>
            <person name="Zhao H."/>
            <person name="Xu D."/>
            <person name="Zhang Y."/>
        </authorList>
    </citation>
    <scope>NUCLEOTIDE SEQUENCE [LARGE SCALE GENOMIC DNA]</scope>
    <source>
        <strain evidence="2">cv. Yunnan</strain>
    </source>
</reference>
<keyword evidence="2" id="KW-1185">Reference proteome</keyword>
<dbReference type="EMBL" id="CM042032">
    <property type="protein sequence ID" value="KAI3776192.1"/>
    <property type="molecule type" value="Genomic_DNA"/>
</dbReference>
<sequence>MIQYLGGVTVLLSFLDNKSAVTAMEKARDIVGRFSKIELWEGQVLNVDRIAWLRIFGMPLQLLRNEVLDSVGRLFGTIVQNANVLEEEGDLSSEFIGVLIGNGRRVSREVSVQWQDIVEEGVDEMEDREDLCQPIDGETMAGTKEVGIEEEGLGWKSSNLETDVEIDPHLLQDTGSGHCKGKKARSKDPVGLNDILGLEEEDRNVVMVQFNEEAADYNSSGGIDLNMDPSKWVETQQPDGGS</sequence>
<reference evidence="1 2" key="2">
    <citation type="journal article" date="2022" name="Mol. Ecol. Resour.">
        <title>The genomes of chicory, endive, great burdock and yacon provide insights into Asteraceae paleo-polyploidization history and plant inulin production.</title>
        <authorList>
            <person name="Fan W."/>
            <person name="Wang S."/>
            <person name="Wang H."/>
            <person name="Wang A."/>
            <person name="Jiang F."/>
            <person name="Liu H."/>
            <person name="Zhao H."/>
            <person name="Xu D."/>
            <person name="Zhang Y."/>
        </authorList>
    </citation>
    <scope>NUCLEOTIDE SEQUENCE [LARGE SCALE GENOMIC DNA]</scope>
    <source>
        <strain evidence="2">cv. Yunnan</strain>
        <tissue evidence="1">Leaves</tissue>
    </source>
</reference>
<dbReference type="Proteomes" id="UP001056120">
    <property type="component" value="Linkage Group LG15"/>
</dbReference>